<evidence type="ECO:0000259" key="1">
    <source>
        <dbReference type="Pfam" id="PF01575"/>
    </source>
</evidence>
<evidence type="ECO:0000313" key="2">
    <source>
        <dbReference type="EMBL" id="TFV49277.1"/>
    </source>
</evidence>
<organism evidence="2 3">
    <name type="scientific">Bradyrhizobium niftali</name>
    <dbReference type="NCBI Taxonomy" id="2560055"/>
    <lineage>
        <taxon>Bacteria</taxon>
        <taxon>Pseudomonadati</taxon>
        <taxon>Pseudomonadota</taxon>
        <taxon>Alphaproteobacteria</taxon>
        <taxon>Hyphomicrobiales</taxon>
        <taxon>Nitrobacteraceae</taxon>
        <taxon>Bradyrhizobium</taxon>
    </lineage>
</organism>
<accession>A0A4Y9M2J1</accession>
<dbReference type="RefSeq" id="WP_135174039.1">
    <property type="nucleotide sequence ID" value="NZ_SPQT01000003.1"/>
</dbReference>
<sequence>MAKIKLEAIRDFVGQNLGTSDWVTIDQPMIDQFAACTGDRQWIHVDAERASKESAAGGTIAHGFLSLSLIAPLGMDMGLAPVDASAVFNYGLDKVRFLTPVRSGNRVRLQLSMTSVEPKDNGRLLIKGNAVLEIENSQTPALVAETLTLVVP</sequence>
<dbReference type="PANTHER" id="PTHR42993:SF1">
    <property type="entry name" value="MAOC-LIKE DEHYDRATASE DOMAIN-CONTAINING PROTEIN"/>
    <property type="match status" value="1"/>
</dbReference>
<dbReference type="Gene3D" id="3.10.129.10">
    <property type="entry name" value="Hotdog Thioesterase"/>
    <property type="match status" value="1"/>
</dbReference>
<dbReference type="OrthoDB" id="9801735at2"/>
<dbReference type="SUPFAM" id="SSF54637">
    <property type="entry name" value="Thioesterase/thiol ester dehydrase-isomerase"/>
    <property type="match status" value="1"/>
</dbReference>
<dbReference type="Pfam" id="PF01575">
    <property type="entry name" value="MaoC_dehydratas"/>
    <property type="match status" value="1"/>
</dbReference>
<gene>
    <name evidence="2" type="ORF">E4K65_10255</name>
</gene>
<dbReference type="InterPro" id="IPR039375">
    <property type="entry name" value="NodN-like"/>
</dbReference>
<dbReference type="EMBL" id="SPQT01000003">
    <property type="protein sequence ID" value="TFV49277.1"/>
    <property type="molecule type" value="Genomic_DNA"/>
</dbReference>
<reference evidence="2 3" key="1">
    <citation type="submission" date="2019-03" db="EMBL/GenBank/DDBJ databases">
        <title>Bradyrhizobium diversity isolated from nodules of Chamaecrista fasciculata.</title>
        <authorList>
            <person name="Klepa M.S."/>
            <person name="Urquiaga M.O."/>
            <person name="Hungria M."/>
            <person name="Delamuta J.R."/>
        </authorList>
    </citation>
    <scope>NUCLEOTIDE SEQUENCE [LARGE SCALE GENOMIC DNA]</scope>
    <source>
        <strain evidence="2 3">CNPSo 3448</strain>
    </source>
</reference>
<name>A0A4Y9M2J1_9BRAD</name>
<keyword evidence="3" id="KW-1185">Reference proteome</keyword>
<feature type="domain" description="MaoC-like" evidence="1">
    <location>
        <begin position="13"/>
        <end position="129"/>
    </location>
</feature>
<dbReference type="InterPro" id="IPR029069">
    <property type="entry name" value="HotDog_dom_sf"/>
</dbReference>
<proteinExistence type="predicted"/>
<dbReference type="InterPro" id="IPR002539">
    <property type="entry name" value="MaoC-like_dom"/>
</dbReference>
<dbReference type="CDD" id="cd03450">
    <property type="entry name" value="NodN"/>
    <property type="match status" value="1"/>
</dbReference>
<protein>
    <submittedName>
        <fullName evidence="2">MaoC family dehydratase</fullName>
    </submittedName>
</protein>
<evidence type="ECO:0000313" key="3">
    <source>
        <dbReference type="Proteomes" id="UP000297966"/>
    </source>
</evidence>
<dbReference type="Proteomes" id="UP000297966">
    <property type="component" value="Unassembled WGS sequence"/>
</dbReference>
<dbReference type="PANTHER" id="PTHR42993">
    <property type="entry name" value="MAOC-LIKE DEHYDRATASE DOMAIN-CONTAINING PROTEIN"/>
    <property type="match status" value="1"/>
</dbReference>
<dbReference type="AlphaFoldDB" id="A0A4Y9M2J1"/>
<comment type="caution">
    <text evidence="2">The sequence shown here is derived from an EMBL/GenBank/DDBJ whole genome shotgun (WGS) entry which is preliminary data.</text>
</comment>